<proteinExistence type="predicted"/>
<dbReference type="OrthoDB" id="3071265at2759"/>
<dbReference type="AlphaFoldDB" id="A0A8H5D1G5"/>
<gene>
    <name evidence="1" type="ORF">D9757_012049</name>
</gene>
<evidence type="ECO:0000313" key="2">
    <source>
        <dbReference type="Proteomes" id="UP000518752"/>
    </source>
</evidence>
<protein>
    <recommendedName>
        <fullName evidence="3">F-box domain-containing protein</fullName>
    </recommendedName>
</protein>
<dbReference type="Proteomes" id="UP000518752">
    <property type="component" value="Unassembled WGS sequence"/>
</dbReference>
<organism evidence="1 2">
    <name type="scientific">Collybiopsis confluens</name>
    <dbReference type="NCBI Taxonomy" id="2823264"/>
    <lineage>
        <taxon>Eukaryota</taxon>
        <taxon>Fungi</taxon>
        <taxon>Dikarya</taxon>
        <taxon>Basidiomycota</taxon>
        <taxon>Agaricomycotina</taxon>
        <taxon>Agaricomycetes</taxon>
        <taxon>Agaricomycetidae</taxon>
        <taxon>Agaricales</taxon>
        <taxon>Marasmiineae</taxon>
        <taxon>Omphalotaceae</taxon>
        <taxon>Collybiopsis</taxon>
    </lineage>
</organism>
<dbReference type="Gene3D" id="1.20.1280.50">
    <property type="match status" value="1"/>
</dbReference>
<name>A0A8H5D1G5_9AGAR</name>
<dbReference type="EMBL" id="JAACJN010000285">
    <property type="protein sequence ID" value="KAF5351453.1"/>
    <property type="molecule type" value="Genomic_DNA"/>
</dbReference>
<evidence type="ECO:0008006" key="3">
    <source>
        <dbReference type="Google" id="ProtNLM"/>
    </source>
</evidence>
<comment type="caution">
    <text evidence="1">The sequence shown here is derived from an EMBL/GenBank/DDBJ whole genome shotgun (WGS) entry which is preliminary data.</text>
</comment>
<sequence length="278" mass="31770">MSSSGICEYSPTGALVPYSKMDRNGSRLSISDIPRELISEIFLFFCTEFLPLSLPPQLLLTQICAYWRAVAHRTPRLWTQLSMNMRTGKFPHHTELITAWLKRSGSLPLDIKMMVAKGQGKRLKNPLKAVIPFIHRWRCFEVDSPLHILRPLLLLPKPSAPLLEHVCIHVRQVTERSLEWFKRDAQQRLAKNGAAFSCFLGAPRLYSLHAGVSHDSRRGGRSPLPLDTFIPYKQITHLTLGEFESVKESRKLLLVKQQVQSKAGRTHSGMRIETDERR</sequence>
<evidence type="ECO:0000313" key="1">
    <source>
        <dbReference type="EMBL" id="KAF5351453.1"/>
    </source>
</evidence>
<dbReference type="SUPFAM" id="SSF81383">
    <property type="entry name" value="F-box domain"/>
    <property type="match status" value="1"/>
</dbReference>
<reference evidence="1 2" key="1">
    <citation type="journal article" date="2020" name="ISME J.">
        <title>Uncovering the hidden diversity of litter-decomposition mechanisms in mushroom-forming fungi.</title>
        <authorList>
            <person name="Floudas D."/>
            <person name="Bentzer J."/>
            <person name="Ahren D."/>
            <person name="Johansson T."/>
            <person name="Persson P."/>
            <person name="Tunlid A."/>
        </authorList>
    </citation>
    <scope>NUCLEOTIDE SEQUENCE [LARGE SCALE GENOMIC DNA]</scope>
    <source>
        <strain evidence="1 2">CBS 406.79</strain>
    </source>
</reference>
<accession>A0A8H5D1G5</accession>
<dbReference type="InterPro" id="IPR036047">
    <property type="entry name" value="F-box-like_dom_sf"/>
</dbReference>
<keyword evidence="2" id="KW-1185">Reference proteome</keyword>